<accession>A0A1S9PK51</accession>
<comment type="caution">
    <text evidence="1">The sequence shown here is derived from an EMBL/GenBank/DDBJ whole genome shotgun (WGS) entry which is preliminary data.</text>
</comment>
<dbReference type="RefSeq" id="WP_078346625.1">
    <property type="nucleotide sequence ID" value="NZ_MBTF01000002.1"/>
</dbReference>
<dbReference type="AlphaFoldDB" id="A0A1S9PK51"/>
<dbReference type="Proteomes" id="UP000189739">
    <property type="component" value="Unassembled WGS sequence"/>
</dbReference>
<evidence type="ECO:0000313" key="2">
    <source>
        <dbReference type="Proteomes" id="UP000189739"/>
    </source>
</evidence>
<gene>
    <name evidence="1" type="ORF">BC343_20395</name>
</gene>
<proteinExistence type="predicted"/>
<evidence type="ECO:0000313" key="1">
    <source>
        <dbReference type="EMBL" id="OOQ61343.1"/>
    </source>
</evidence>
<keyword evidence="2" id="KW-1185">Reference proteome</keyword>
<reference evidence="1 2" key="1">
    <citation type="submission" date="2016-07" db="EMBL/GenBank/DDBJ databases">
        <title>Genomic analysis of zinc-resistant bacterium Mucilaginibacter pedocola TBZ30.</title>
        <authorList>
            <person name="Huang J."/>
            <person name="Tang J."/>
        </authorList>
    </citation>
    <scope>NUCLEOTIDE SEQUENCE [LARGE SCALE GENOMIC DNA]</scope>
    <source>
        <strain evidence="1 2">TBZ30</strain>
    </source>
</reference>
<dbReference type="STRING" id="1792845.BC343_20395"/>
<name>A0A1S9PK51_9SPHI</name>
<sequence>MSQPIENQIDPTPYVNLDNVDLTVLTLINEHYKDAKDEGFTLNGKKVTHLNIQVRSNLLNHDPQLHEYNILYKSYDSSNKTEADLKVYHEGIKHLNKRVSDRVRGTFMRCINPETELGSRIVNHFDTLLFAALFFYDKFWDAYGTDFAGKVSLKNSLSDLEFHKQPYFYRAHQQVIYISTLLYNYYKSGLPPTEIHIISNRKAHVQKDPILTRWVMKSLVESILNDKLPVSTDYYGDQLKGIISKLNYSIDNEALNQLKNLSESKPPVFVNIKRKVVRQFCLELHKVFCYYTGLNVKTFTIPQLIIYTNILKEFGMDNFETHKRKPGSESKKSRNFLPQERLRELLMRDEAVSKEAAV</sequence>
<organism evidence="1 2">
    <name type="scientific">Mucilaginibacter pedocola</name>
    <dbReference type="NCBI Taxonomy" id="1792845"/>
    <lineage>
        <taxon>Bacteria</taxon>
        <taxon>Pseudomonadati</taxon>
        <taxon>Bacteroidota</taxon>
        <taxon>Sphingobacteriia</taxon>
        <taxon>Sphingobacteriales</taxon>
        <taxon>Sphingobacteriaceae</taxon>
        <taxon>Mucilaginibacter</taxon>
    </lineage>
</organism>
<dbReference type="EMBL" id="MBTF01000002">
    <property type="protein sequence ID" value="OOQ61343.1"/>
    <property type="molecule type" value="Genomic_DNA"/>
</dbReference>
<protein>
    <submittedName>
        <fullName evidence="1">Uncharacterized protein</fullName>
    </submittedName>
</protein>